<dbReference type="Proteomes" id="UP000265419">
    <property type="component" value="Unassembled WGS sequence"/>
</dbReference>
<keyword evidence="2" id="KW-0812">Transmembrane</keyword>
<organism evidence="3 4">
    <name type="scientific">Galactobacter valiniphilus</name>
    <dbReference type="NCBI Taxonomy" id="2676122"/>
    <lineage>
        <taxon>Bacteria</taxon>
        <taxon>Bacillati</taxon>
        <taxon>Actinomycetota</taxon>
        <taxon>Actinomycetes</taxon>
        <taxon>Micrococcales</taxon>
        <taxon>Micrococcaceae</taxon>
        <taxon>Galactobacter</taxon>
    </lineage>
</organism>
<dbReference type="InterPro" id="IPR016566">
    <property type="entry name" value="UCP010219"/>
</dbReference>
<reference evidence="3 4" key="1">
    <citation type="submission" date="2018-07" db="EMBL/GenBank/DDBJ databases">
        <title>Arthrobacter sp. nov., isolated from raw cow's milk with high bacterial count.</title>
        <authorList>
            <person name="Hahne J."/>
            <person name="Isele D."/>
            <person name="Lipski A."/>
        </authorList>
    </citation>
    <scope>NUCLEOTIDE SEQUENCE [LARGE SCALE GENOMIC DNA]</scope>
    <source>
        <strain evidence="3 4">JZ R-35</strain>
    </source>
</reference>
<feature type="transmembrane region" description="Helical" evidence="2">
    <location>
        <begin position="137"/>
        <end position="167"/>
    </location>
</feature>
<sequence>MSQEPAEPANPGGPEPAADTAAPGTPSMRDVAASMAARSSLKVSEDGRVDVLASVGGVRGLVEALAPGLVFLGVFIGTQSLNPALIAAIAVGVVLLAVRLVRRQQVMSAVSGLVGILVCAVFARVGGEARDYYVPGFYINAAYAAGLLVSIAVRWPIGGLLFGFLHGEGIGWRENRGRLRVYTAATWILVGLFLLRLAVQLPLYFANDVTLLGTARLVMGVPLYIGALVLAWVITRPARPAGQDDREVPDGGGSASAGGPPAAGQG</sequence>
<dbReference type="AlphaFoldDB" id="A0A399JBR4"/>
<feature type="region of interest" description="Disordered" evidence="1">
    <location>
        <begin position="240"/>
        <end position="266"/>
    </location>
</feature>
<keyword evidence="4" id="KW-1185">Reference proteome</keyword>
<feature type="compositionally biased region" description="Low complexity" evidence="1">
    <location>
        <begin position="1"/>
        <end position="18"/>
    </location>
</feature>
<evidence type="ECO:0000256" key="1">
    <source>
        <dbReference type="SAM" id="MobiDB-lite"/>
    </source>
</evidence>
<feature type="transmembrane region" description="Helical" evidence="2">
    <location>
        <begin position="179"/>
        <end position="199"/>
    </location>
</feature>
<protein>
    <submittedName>
        <fullName evidence="3">DUF3159 domain-containing protein</fullName>
    </submittedName>
</protein>
<proteinExistence type="predicted"/>
<accession>A0A399JBR4</accession>
<evidence type="ECO:0000313" key="3">
    <source>
        <dbReference type="EMBL" id="RII43011.1"/>
    </source>
</evidence>
<dbReference type="RefSeq" id="WP_119423916.1">
    <property type="nucleotide sequence ID" value="NZ_QQXK01000006.1"/>
</dbReference>
<feature type="region of interest" description="Disordered" evidence="1">
    <location>
        <begin position="1"/>
        <end position="27"/>
    </location>
</feature>
<feature type="transmembrane region" description="Helical" evidence="2">
    <location>
        <begin position="106"/>
        <end position="125"/>
    </location>
</feature>
<feature type="compositionally biased region" description="Low complexity" evidence="1">
    <location>
        <begin position="257"/>
        <end position="266"/>
    </location>
</feature>
<feature type="transmembrane region" description="Helical" evidence="2">
    <location>
        <begin position="211"/>
        <end position="234"/>
    </location>
</feature>
<name>A0A399JBR4_9MICC</name>
<dbReference type="Pfam" id="PF11361">
    <property type="entry name" value="DUF3159"/>
    <property type="match status" value="1"/>
</dbReference>
<keyword evidence="2" id="KW-0472">Membrane</keyword>
<evidence type="ECO:0000313" key="4">
    <source>
        <dbReference type="Proteomes" id="UP000265419"/>
    </source>
</evidence>
<feature type="transmembrane region" description="Helical" evidence="2">
    <location>
        <begin position="84"/>
        <end position="101"/>
    </location>
</feature>
<dbReference type="EMBL" id="QQXK01000006">
    <property type="protein sequence ID" value="RII43011.1"/>
    <property type="molecule type" value="Genomic_DNA"/>
</dbReference>
<keyword evidence="2" id="KW-1133">Transmembrane helix</keyword>
<gene>
    <name evidence="3" type="ORF">DWB68_04315</name>
</gene>
<evidence type="ECO:0000256" key="2">
    <source>
        <dbReference type="SAM" id="Phobius"/>
    </source>
</evidence>
<comment type="caution">
    <text evidence="3">The sequence shown here is derived from an EMBL/GenBank/DDBJ whole genome shotgun (WGS) entry which is preliminary data.</text>
</comment>